<evidence type="ECO:0000313" key="3">
    <source>
        <dbReference type="Proteomes" id="UP001302949"/>
    </source>
</evidence>
<accession>A0ABU5Q6W4</accession>
<evidence type="ECO:0008006" key="4">
    <source>
        <dbReference type="Google" id="ProtNLM"/>
    </source>
</evidence>
<feature type="signal peptide" evidence="1">
    <location>
        <begin position="1"/>
        <end position="23"/>
    </location>
</feature>
<dbReference type="Proteomes" id="UP001302949">
    <property type="component" value="Unassembled WGS sequence"/>
</dbReference>
<comment type="caution">
    <text evidence="2">The sequence shown here is derived from an EMBL/GenBank/DDBJ whole genome shotgun (WGS) entry which is preliminary data.</text>
</comment>
<keyword evidence="1" id="KW-0732">Signal</keyword>
<protein>
    <recommendedName>
        <fullName evidence="4">Outer membrane porin, OprD family</fullName>
    </recommendedName>
</protein>
<dbReference type="Gene3D" id="2.40.160.10">
    <property type="entry name" value="Porin"/>
    <property type="match status" value="1"/>
</dbReference>
<evidence type="ECO:0000313" key="2">
    <source>
        <dbReference type="EMBL" id="MEA5138488.1"/>
    </source>
</evidence>
<name>A0ABU5Q6W4_9BACT</name>
<keyword evidence="3" id="KW-1185">Reference proteome</keyword>
<dbReference type="RefSeq" id="WP_323295657.1">
    <property type="nucleotide sequence ID" value="NZ_JAYFUM010000006.1"/>
</dbReference>
<evidence type="ECO:0000256" key="1">
    <source>
        <dbReference type="SAM" id="SignalP"/>
    </source>
</evidence>
<proteinExistence type="predicted"/>
<reference evidence="2 3" key="1">
    <citation type="submission" date="2023-12" db="EMBL/GenBank/DDBJ databases">
        <title>Novel species of the genus Arcicella isolated from rivers.</title>
        <authorList>
            <person name="Lu H."/>
        </authorList>
    </citation>
    <scope>NUCLEOTIDE SEQUENCE [LARGE SCALE GENOMIC DNA]</scope>
    <source>
        <strain evidence="2 3">KCTC 23307</strain>
    </source>
</reference>
<dbReference type="EMBL" id="JAYFUM010000006">
    <property type="protein sequence ID" value="MEA5138488.1"/>
    <property type="molecule type" value="Genomic_DNA"/>
</dbReference>
<sequence>MNHQFYSVLLVCTLLGKSLLGTAQNSASSTKDSTSFLNAFAKGKMYGQVRMLSIFTDNQNELLDFHATAIGLSLTYRSAIYKGFQWEIGGNLTQNIESSDFTIKDPTTGAQSRYEMGLFDLTNINKKNVLLRLQALSLKYRFKNGSVLVGNYVPKNLFINAQDGRMSPTMVEGIAFELNPSKKLQVKADWIWRISPRSTTRWYSVANSLGINSTGINPDGSRSQYAGNTQSAGVGILDINYQLMPFLKVLAGNIFVENIFNAAYLKTELSHKVNNTEDLLVGAILVRQNPLGTGGNTDPTKSYFPTQNHSLLFSSRLAYRLKSWDGSLNFSRINAEGRFLMPREWGAEQIYTFLSRERNEGLGDVWAYSARLSRNWFSKRLRTEIGYGYYRLPDVSNVALNKYGVPSYTQLNVLVNYQFSGKWKGLNAQMLYVQKDKQGNVYNNERFVINKVNMSQFNIVMNYVF</sequence>
<organism evidence="2 3">
    <name type="scientific">Arcicella rigui</name>
    <dbReference type="NCBI Taxonomy" id="797020"/>
    <lineage>
        <taxon>Bacteria</taxon>
        <taxon>Pseudomonadati</taxon>
        <taxon>Bacteroidota</taxon>
        <taxon>Cytophagia</taxon>
        <taxon>Cytophagales</taxon>
        <taxon>Flectobacillaceae</taxon>
        <taxon>Arcicella</taxon>
    </lineage>
</organism>
<feature type="chain" id="PRO_5046668784" description="Outer membrane porin, OprD family" evidence="1">
    <location>
        <begin position="24"/>
        <end position="465"/>
    </location>
</feature>
<gene>
    <name evidence="2" type="ORF">VB248_05075</name>
</gene>
<dbReference type="InterPro" id="IPR023614">
    <property type="entry name" value="Porin_dom_sf"/>
</dbReference>